<dbReference type="SUPFAM" id="SSF50978">
    <property type="entry name" value="WD40 repeat-like"/>
    <property type="match status" value="2"/>
</dbReference>
<dbReference type="InterPro" id="IPR002048">
    <property type="entry name" value="EF_hand_dom"/>
</dbReference>
<dbReference type="SMART" id="SM00320">
    <property type="entry name" value="WD40"/>
    <property type="match status" value="5"/>
</dbReference>
<dbReference type="PROSITE" id="PS50222">
    <property type="entry name" value="EF_HAND_2"/>
    <property type="match status" value="1"/>
</dbReference>
<keyword evidence="2" id="KW-0106">Calcium</keyword>
<dbReference type="InterPro" id="IPR036322">
    <property type="entry name" value="WD40_repeat_dom_sf"/>
</dbReference>
<gene>
    <name evidence="7" type="ORF">HINF_LOCUS14622</name>
    <name evidence="6" type="ORF">HINF_LOCUS59079</name>
</gene>
<dbReference type="Gene3D" id="2.130.10.10">
    <property type="entry name" value="YVTN repeat-like/Quinoprotein amine dehydrogenase"/>
    <property type="match status" value="2"/>
</dbReference>
<evidence type="ECO:0000313" key="6">
    <source>
        <dbReference type="EMBL" id="CAI9971434.1"/>
    </source>
</evidence>
<evidence type="ECO:0000256" key="4">
    <source>
        <dbReference type="SAM" id="MobiDB-lite"/>
    </source>
</evidence>
<evidence type="ECO:0000256" key="3">
    <source>
        <dbReference type="SAM" id="Coils"/>
    </source>
</evidence>
<dbReference type="InterPro" id="IPR011992">
    <property type="entry name" value="EF-hand-dom_pair"/>
</dbReference>
<keyword evidence="8" id="KW-1185">Reference proteome</keyword>
<feature type="region of interest" description="Disordered" evidence="4">
    <location>
        <begin position="1753"/>
        <end position="1782"/>
    </location>
</feature>
<keyword evidence="1" id="KW-0677">Repeat</keyword>
<dbReference type="InterPro" id="IPR001680">
    <property type="entry name" value="WD40_rpt"/>
</dbReference>
<evidence type="ECO:0000313" key="7">
    <source>
        <dbReference type="EMBL" id="CAL5996170.1"/>
    </source>
</evidence>
<reference evidence="7 8" key="2">
    <citation type="submission" date="2024-07" db="EMBL/GenBank/DDBJ databases">
        <authorList>
            <person name="Akdeniz Z."/>
        </authorList>
    </citation>
    <scope>NUCLEOTIDE SEQUENCE [LARGE SCALE GENOMIC DNA]</scope>
</reference>
<comment type="caution">
    <text evidence="6">The sequence shown here is derived from an EMBL/GenBank/DDBJ whole genome shotgun (WGS) entry which is preliminary data.</text>
</comment>
<feature type="compositionally biased region" description="Polar residues" evidence="4">
    <location>
        <begin position="1320"/>
        <end position="1330"/>
    </location>
</feature>
<proteinExistence type="predicted"/>
<organism evidence="6">
    <name type="scientific">Hexamita inflata</name>
    <dbReference type="NCBI Taxonomy" id="28002"/>
    <lineage>
        <taxon>Eukaryota</taxon>
        <taxon>Metamonada</taxon>
        <taxon>Diplomonadida</taxon>
        <taxon>Hexamitidae</taxon>
        <taxon>Hexamitinae</taxon>
        <taxon>Hexamita</taxon>
    </lineage>
</organism>
<dbReference type="SUPFAM" id="SSF50969">
    <property type="entry name" value="YVTN repeat-like/Quinoprotein amine dehydrogenase"/>
    <property type="match status" value="1"/>
</dbReference>
<evidence type="ECO:0000256" key="1">
    <source>
        <dbReference type="ARBA" id="ARBA00022737"/>
    </source>
</evidence>
<keyword evidence="3" id="KW-0175">Coiled coil</keyword>
<evidence type="ECO:0000259" key="5">
    <source>
        <dbReference type="PROSITE" id="PS50222"/>
    </source>
</evidence>
<dbReference type="InterPro" id="IPR011044">
    <property type="entry name" value="Quino_amine_DH_bsu"/>
</dbReference>
<sequence>MVMLNSSTDLVKIIDPKDLNDIRALFSGNMIDLETFSRTIRTYVPKMYTETEDMIDQLAGAIVDLFEELDSDADGFITWPDFISYYTEASAIQSNPKTEMPKTQTVFNKIQQSTQQISGKTAKVQLESVLANNAQFTEIAGTSILQVHFFNENYYVITQLGVYQCDSSFLFPKLVFEPTPKMLNQLRDQVVQLDNRTREKLEAQAKRKLEQMDPVKFGRDSKVNLNIRENKKQESDSEDQEDADIIRAMQHSDINQTSPIQCSCLLSPLPLLIVCMKAPLFVVISLQGTQGISDPFKMDSMATSLYWNKNTSTLYVGHISGAISAYKIAMVAKKHKIMQQLEADKPVAQMTSIEKLTKLIAERDQGQGAEEVIRCLSKDDLIYIYPEMKSMMMDIAHDDKSGNVQRVQQLAKSQEEKVMIEKIMKMKAQDHEITHLITGNIFNAHVSTMESHSIKAQSLIMEDPKAYIEASLLPNPMQTAITEKKHGGVQLDIDADLIVSRYIANGAIRKIDGGVGNWEDPMNSNLFRIAVAGGDGSVSIVDENLEIVTCFPELHVEGLVSLHVVNDYITSVGYDYIFQIPPQAIQQSYMGKTIKVSGVTVDLQTSESVHASKASKQRKPTKRKEEIDITEQKLMQGELLKTQTMIKEIPPPRPGRPILSTFIIGNIVGVIDFNYTVTMFHAISGAHVTRATISVPGLIGMKFGECSYNYQKDVGFLPIGKHLFYIKTIPNEDLGDQMELWSYLAQRDREEKQSDEQIEIKQKNLPIGSCCKQFYDMVINQNTQELALITDNYEITFFSLLNGRPSKVIDLEKMASMMSEETGQDVSSLTEYKVIESGDLSQQYTENYQDADKSNVKKIIDEKKKKSTNLMELETQQVKIEEKKKERKSFLPQLLNPINQLQKKHQSNILDIIGNKVLSIQTDAKGRILYVIGTRGVITIYWKTGCLFDNSAVGDVGKKLLEENLETSIINPFDNPDKQHKMEKQEQRELNVSTQGSLKCYSLNLDLSQAIVREYKTTHGQSREQFSIYDPIRRFLFLYDTLNNQELRIITTSSAYEYQTAAVNTRILMSINCSAFDSEFDPLHQQRQQLYSYFKNNEFYWNQTIYKGSEYFKPGNNGGFIQRYINIIMNELQLKQDASHSFITQIAVSTELAMLAIATSDGRVLLFDTDSVKFMKQGVIYLPALLQGQPVTCLQFLGSLPMLFIATQDGHCFVYSVRPLIPTETILLSFRHSNYCPMGVPVNVDYQKKYTMFNNYLKYLTRRYAVDSRTISNLQTEENDFIKYIFFSFDPDVKSNQQYFKGADAILHQSIVPKDVDGNVEQSQNKSSTMNNSKANAQQSQNSINKTMSALGNCRVEGFRRGVVTISESRLSISTAGGTEIPEKQGKMNSSQSQQKEIFEQREQMQNRNMNLLRDIVFKSQTNDKSDINSSRQPQQVVKRKKNSFYKIRAAIDLLLLTRNLFSQSIQSKTQIKINYSEMEQKRKKQNEDSDEDDLLIQSNAPITDKIKQSVKISDKTKRIITDFQKSRFFQKKDTKELEIYDRNLTKVDIEEIENEKQGLIFKYEIQNGQRVRIPVRKVALESIRESLEVCCCCFDQQRQLLILGDDQGYVTCYNIAELLKRVGSKPIELKRKKIIDTHSEKEQEIILGFVEQHLNLPDQENNGKLSPLYHAHEVVQIKYSYRAHQSNISKIVQLASQNKQNILTAGEDRRMLVWNIDDCTLQGAFQRVNLDSPPDLWLKLFGTELKRSETLQLKHQSQDKQNQKQQLSLHDLQQTSDDKYLPAPSRYEMPPAANYPWTYKPVQVYAQSGMMMSSSAISSKSTNPVQTAKSVVKQHVPVPVFEQDQARNLLKTTGLTPTLLEKNKDSWTVRAMIGRATAFRVDSQLSNSQNIMSSLQTGRPESDVEED</sequence>
<dbReference type="PROSITE" id="PS00018">
    <property type="entry name" value="EF_HAND_1"/>
    <property type="match status" value="1"/>
</dbReference>
<name>A0AA86RFR2_9EUKA</name>
<feature type="region of interest" description="Disordered" evidence="4">
    <location>
        <begin position="1318"/>
        <end position="1340"/>
    </location>
</feature>
<dbReference type="GO" id="GO:0005509">
    <property type="term" value="F:calcium ion binding"/>
    <property type="evidence" value="ECO:0007669"/>
    <property type="project" value="InterPro"/>
</dbReference>
<dbReference type="Proteomes" id="UP001642409">
    <property type="component" value="Unassembled WGS sequence"/>
</dbReference>
<dbReference type="EMBL" id="CAXDID020000034">
    <property type="protein sequence ID" value="CAL5996170.1"/>
    <property type="molecule type" value="Genomic_DNA"/>
</dbReference>
<feature type="compositionally biased region" description="Low complexity" evidence="4">
    <location>
        <begin position="1331"/>
        <end position="1340"/>
    </location>
</feature>
<accession>A0AA86RFR2</accession>
<dbReference type="InterPro" id="IPR015943">
    <property type="entry name" value="WD40/YVTN_repeat-like_dom_sf"/>
</dbReference>
<dbReference type="InterPro" id="IPR018247">
    <property type="entry name" value="EF_Hand_1_Ca_BS"/>
</dbReference>
<feature type="domain" description="EF-hand" evidence="5">
    <location>
        <begin position="57"/>
        <end position="92"/>
    </location>
</feature>
<dbReference type="InterPro" id="IPR051242">
    <property type="entry name" value="WD-EF-hand_domain"/>
</dbReference>
<evidence type="ECO:0000256" key="2">
    <source>
        <dbReference type="ARBA" id="ARBA00022837"/>
    </source>
</evidence>
<protein>
    <recommendedName>
        <fullName evidence="5">EF-hand domain-containing protein</fullName>
    </recommendedName>
</protein>
<dbReference type="EMBL" id="CATOUU010001090">
    <property type="protein sequence ID" value="CAI9971434.1"/>
    <property type="molecule type" value="Genomic_DNA"/>
</dbReference>
<dbReference type="SUPFAM" id="SSF47473">
    <property type="entry name" value="EF-hand"/>
    <property type="match status" value="1"/>
</dbReference>
<dbReference type="PANTHER" id="PTHR44324">
    <property type="entry name" value="WD40 REPEAT DOMAIN 95"/>
    <property type="match status" value="1"/>
</dbReference>
<reference evidence="6" key="1">
    <citation type="submission" date="2023-06" db="EMBL/GenBank/DDBJ databases">
        <authorList>
            <person name="Kurt Z."/>
        </authorList>
    </citation>
    <scope>NUCLEOTIDE SEQUENCE</scope>
</reference>
<evidence type="ECO:0000313" key="8">
    <source>
        <dbReference type="Proteomes" id="UP001642409"/>
    </source>
</evidence>
<dbReference type="PANTHER" id="PTHR44324:SF4">
    <property type="entry name" value="WD40 REPEAT DOMAIN 95"/>
    <property type="match status" value="1"/>
</dbReference>
<feature type="coiled-coil region" evidence="3">
    <location>
        <begin position="856"/>
        <end position="883"/>
    </location>
</feature>